<dbReference type="InterPro" id="IPR043043">
    <property type="entry name" value="Packaging_FI_C"/>
</dbReference>
<dbReference type="Proteomes" id="UP001411173">
    <property type="component" value="Unassembled WGS sequence"/>
</dbReference>
<organism evidence="1 2">
    <name type="scientific">Phytobacter palmae</name>
    <dbReference type="NCBI Taxonomy" id="1855371"/>
    <lineage>
        <taxon>Bacteria</taxon>
        <taxon>Pseudomonadati</taxon>
        <taxon>Pseudomonadota</taxon>
        <taxon>Gammaproteobacteria</taxon>
        <taxon>Enterobacterales</taxon>
        <taxon>Enterobacteriaceae</taxon>
        <taxon>Phytobacter</taxon>
    </lineage>
</organism>
<evidence type="ECO:0000313" key="2">
    <source>
        <dbReference type="Proteomes" id="UP001411173"/>
    </source>
</evidence>
<dbReference type="InterPro" id="IPR025147">
    <property type="entry name" value="Packaging_FI"/>
</dbReference>
<sequence>MSKKDELIARLKALGIELGREVNMSGSNEELTLRIAELEEELNDDEPPGPDTVVAGTVSAVSSNTTSGVKEEPPAELVTVNVLATLHINALHETSGERVAIAGPGTKIRVAPDIAGSLVLNGLASIN</sequence>
<proteinExistence type="predicted"/>
<dbReference type="Pfam" id="PF14000">
    <property type="entry name" value="Packaging_FI"/>
    <property type="match status" value="1"/>
</dbReference>
<dbReference type="Gene3D" id="3.40.5.70">
    <property type="entry name" value="DNA packaging chaperone protein FI, C-terminal beta-strand domain"/>
    <property type="match status" value="1"/>
</dbReference>
<dbReference type="EMBL" id="JBCIVJ010000031">
    <property type="protein sequence ID" value="MEN0581909.1"/>
    <property type="molecule type" value="Genomic_DNA"/>
</dbReference>
<name>A0ABU9VB58_9ENTR</name>
<accession>A0ABU9VB58</accession>
<reference evidence="1 2" key="1">
    <citation type="submission" date="2024-02" db="EMBL/GenBank/DDBJ databases">
        <title>Whole genome of MDR Enterobacteriaceae from southern Thailand.</title>
        <authorList>
            <person name="Surachat K."/>
        </authorList>
    </citation>
    <scope>NUCLEOTIDE SEQUENCE [LARGE SCALE GENOMIC DNA]</scope>
    <source>
        <strain evidence="1 2">PSU_29</strain>
    </source>
</reference>
<evidence type="ECO:0000313" key="1">
    <source>
        <dbReference type="EMBL" id="MEN0581909.1"/>
    </source>
</evidence>
<dbReference type="RefSeq" id="WP_343194833.1">
    <property type="nucleotide sequence ID" value="NZ_JBCIVJ010000031.1"/>
</dbReference>
<keyword evidence="2" id="KW-1185">Reference proteome</keyword>
<gene>
    <name evidence="1" type="primary">gpFI</name>
    <name evidence="1" type="ORF">AAIG39_23325</name>
</gene>
<protein>
    <submittedName>
        <fullName evidence="1">DNA-packaging protein FI</fullName>
    </submittedName>
</protein>
<comment type="caution">
    <text evidence="1">The sequence shown here is derived from an EMBL/GenBank/DDBJ whole genome shotgun (WGS) entry which is preliminary data.</text>
</comment>